<organism evidence="1">
    <name type="scientific">Cupriavidus taiwanensis</name>
    <dbReference type="NCBI Taxonomy" id="164546"/>
    <lineage>
        <taxon>Bacteria</taxon>
        <taxon>Pseudomonadati</taxon>
        <taxon>Pseudomonadota</taxon>
        <taxon>Betaproteobacteria</taxon>
        <taxon>Burkholderiales</taxon>
        <taxon>Burkholderiaceae</taxon>
        <taxon>Cupriavidus</taxon>
    </lineage>
</organism>
<sequence>MFHAQASAEHLRQAVFVATHRL</sequence>
<reference evidence="1" key="1">
    <citation type="submission" date="2018-01" db="EMBL/GenBank/DDBJ databases">
        <authorList>
            <person name="Clerissi C."/>
        </authorList>
    </citation>
    <scope>NUCLEOTIDE SEQUENCE</scope>
    <source>
        <strain evidence="1">Cupriavidus taiwanensis STM 3521</strain>
    </source>
</reference>
<dbReference type="EMBL" id="OFSP01000001">
    <property type="protein sequence ID" value="SOY40020.1"/>
    <property type="molecule type" value="Genomic_DNA"/>
</dbReference>
<protein>
    <submittedName>
        <fullName evidence="1">Uncharacterized protein</fullName>
    </submittedName>
</protein>
<dbReference type="Proteomes" id="UP000256297">
    <property type="component" value="Chromosome CBM2589_b"/>
</dbReference>
<name>A0A375B8T9_9BURK</name>
<gene>
    <name evidence="1" type="ORF">CBM2589_B10301</name>
</gene>
<dbReference type="AlphaFoldDB" id="A0A375B8T9"/>
<comment type="caution">
    <text evidence="1">The sequence shown here is derived from an EMBL/GenBank/DDBJ whole genome shotgun (WGS) entry which is preliminary data.</text>
</comment>
<evidence type="ECO:0000313" key="1">
    <source>
        <dbReference type="EMBL" id="SOY40020.1"/>
    </source>
</evidence>
<proteinExistence type="predicted"/>
<accession>A0A375B8T9</accession>